<evidence type="ECO:0000256" key="5">
    <source>
        <dbReference type="ARBA" id="ARBA00023242"/>
    </source>
</evidence>
<dbReference type="SUPFAM" id="SSF53098">
    <property type="entry name" value="Ribonuclease H-like"/>
    <property type="match status" value="1"/>
</dbReference>
<keyword evidence="2" id="KW-0479">Metal-binding</keyword>
<organism evidence="7 8">
    <name type="scientific">Macrosiphum euphorbiae</name>
    <name type="common">potato aphid</name>
    <dbReference type="NCBI Taxonomy" id="13131"/>
    <lineage>
        <taxon>Eukaryota</taxon>
        <taxon>Metazoa</taxon>
        <taxon>Ecdysozoa</taxon>
        <taxon>Arthropoda</taxon>
        <taxon>Hexapoda</taxon>
        <taxon>Insecta</taxon>
        <taxon>Pterygota</taxon>
        <taxon>Neoptera</taxon>
        <taxon>Paraneoptera</taxon>
        <taxon>Hemiptera</taxon>
        <taxon>Sternorrhyncha</taxon>
        <taxon>Aphidomorpha</taxon>
        <taxon>Aphidoidea</taxon>
        <taxon>Aphididae</taxon>
        <taxon>Macrosiphini</taxon>
        <taxon>Macrosiphum</taxon>
    </lineage>
</organism>
<dbReference type="GO" id="GO:0008270">
    <property type="term" value="F:zinc ion binding"/>
    <property type="evidence" value="ECO:0007669"/>
    <property type="project" value="UniProtKB-KW"/>
</dbReference>
<reference evidence="7 8" key="1">
    <citation type="submission" date="2023-01" db="EMBL/GenBank/DDBJ databases">
        <authorList>
            <person name="Whitehead M."/>
        </authorList>
    </citation>
    <scope>NUCLEOTIDE SEQUENCE [LARGE SCALE GENOMIC DNA]</scope>
</reference>
<dbReference type="GO" id="GO:0046983">
    <property type="term" value="F:protein dimerization activity"/>
    <property type="evidence" value="ECO:0007669"/>
    <property type="project" value="InterPro"/>
</dbReference>
<feature type="domain" description="HAT C-terminal dimerisation" evidence="6">
    <location>
        <begin position="406"/>
        <end position="486"/>
    </location>
</feature>
<evidence type="ECO:0000259" key="6">
    <source>
        <dbReference type="Pfam" id="PF05699"/>
    </source>
</evidence>
<evidence type="ECO:0000256" key="4">
    <source>
        <dbReference type="ARBA" id="ARBA00022833"/>
    </source>
</evidence>
<keyword evidence="5" id="KW-0539">Nucleus</keyword>
<evidence type="ECO:0000256" key="1">
    <source>
        <dbReference type="ARBA" id="ARBA00004123"/>
    </source>
</evidence>
<evidence type="ECO:0000256" key="2">
    <source>
        <dbReference type="ARBA" id="ARBA00022723"/>
    </source>
</evidence>
<proteinExistence type="predicted"/>
<dbReference type="InterPro" id="IPR008906">
    <property type="entry name" value="HATC_C_dom"/>
</dbReference>
<dbReference type="PANTHER" id="PTHR46481:SF10">
    <property type="entry name" value="ZINC FINGER BED DOMAIN-CONTAINING PROTEIN 39"/>
    <property type="match status" value="1"/>
</dbReference>
<accession>A0AAV0WMY9</accession>
<comment type="caution">
    <text evidence="7">The sequence shown here is derived from an EMBL/GenBank/DDBJ whole genome shotgun (WGS) entry which is preliminary data.</text>
</comment>
<evidence type="ECO:0000256" key="3">
    <source>
        <dbReference type="ARBA" id="ARBA00022771"/>
    </source>
</evidence>
<sequence length="492" mass="55883">MISANGLPISFVQSGGFKHFMSLVEPGYQIPVASTISSRLQLLYGELRAKIMNSLSSVSFVALTTDGWSSRAQESFISVTIHYINDNWELKNYTLCAEYIEERHSSENLAFMLEMVIAEWELDGKVHAVVHDNAANVVSSVLLVENVENSISCAAHIIQICVKTALKSVKLYSLILKKASTMVSHFHHSNVAALALRKKQQQLGLKELKLIQSCATRWNSSYLMCERLVVNRGAIIAVLADRDITSAALALKLEINEGEWTEMESMIKLLKPLQVATVVLCEENVTISILRPIIYGLINKHMLIKSEDNENVRNFKEDINQNLQKRFKMKRQEYDEVVIDQISCFLDPRYKYLETETDEVKENVRKSVQNVLQTTRPVESNEVVSEEISAMDFLLDAKSYGENESEFDMYLREPQLNHNVSNPLIWWKNNELKYPNLALLAKKYLCAPATSVTSERCFSTAGNIVTSKRSCLLPENVNLLTFLKRNQNAFNR</sequence>
<dbReference type="GO" id="GO:0005634">
    <property type="term" value="C:nucleus"/>
    <property type="evidence" value="ECO:0007669"/>
    <property type="project" value="UniProtKB-SubCell"/>
</dbReference>
<name>A0AAV0WMY9_9HEMI</name>
<dbReference type="AlphaFoldDB" id="A0AAV0WMY9"/>
<protein>
    <recommendedName>
        <fullName evidence="6">HAT C-terminal dimerisation domain-containing protein</fullName>
    </recommendedName>
</protein>
<comment type="subcellular location">
    <subcellularLocation>
        <location evidence="1">Nucleus</location>
    </subcellularLocation>
</comment>
<dbReference type="EMBL" id="CARXXK010000002">
    <property type="protein sequence ID" value="CAI6357260.1"/>
    <property type="molecule type" value="Genomic_DNA"/>
</dbReference>
<dbReference type="PANTHER" id="PTHR46481">
    <property type="entry name" value="ZINC FINGER BED DOMAIN-CONTAINING PROTEIN 4"/>
    <property type="match status" value="1"/>
</dbReference>
<dbReference type="Proteomes" id="UP001160148">
    <property type="component" value="Unassembled WGS sequence"/>
</dbReference>
<evidence type="ECO:0000313" key="7">
    <source>
        <dbReference type="EMBL" id="CAI6357260.1"/>
    </source>
</evidence>
<evidence type="ECO:0000313" key="8">
    <source>
        <dbReference type="Proteomes" id="UP001160148"/>
    </source>
</evidence>
<gene>
    <name evidence="7" type="ORF">MEUPH1_LOCUS12906</name>
</gene>
<keyword evidence="8" id="KW-1185">Reference proteome</keyword>
<keyword evidence="4" id="KW-0862">Zinc</keyword>
<dbReference type="InterPro" id="IPR012337">
    <property type="entry name" value="RNaseH-like_sf"/>
</dbReference>
<dbReference type="InterPro" id="IPR052035">
    <property type="entry name" value="ZnF_BED_domain_contain"/>
</dbReference>
<dbReference type="Pfam" id="PF05699">
    <property type="entry name" value="Dimer_Tnp_hAT"/>
    <property type="match status" value="1"/>
</dbReference>
<keyword evidence="3" id="KW-0863">Zinc-finger</keyword>